<dbReference type="EMBL" id="SGPJ01000563">
    <property type="protein sequence ID" value="THG93818.1"/>
    <property type="molecule type" value="Genomic_DNA"/>
</dbReference>
<keyword evidence="1" id="KW-0175">Coiled coil</keyword>
<organism evidence="3 4">
    <name type="scientific">Hermanssonia centrifuga</name>
    <dbReference type="NCBI Taxonomy" id="98765"/>
    <lineage>
        <taxon>Eukaryota</taxon>
        <taxon>Fungi</taxon>
        <taxon>Dikarya</taxon>
        <taxon>Basidiomycota</taxon>
        <taxon>Agaricomycotina</taxon>
        <taxon>Agaricomycetes</taxon>
        <taxon>Polyporales</taxon>
        <taxon>Meruliaceae</taxon>
        <taxon>Hermanssonia</taxon>
    </lineage>
</organism>
<gene>
    <name evidence="3" type="ORF">EW026_g7522</name>
</gene>
<comment type="caution">
    <text evidence="3">The sequence shown here is derived from an EMBL/GenBank/DDBJ whole genome shotgun (WGS) entry which is preliminary data.</text>
</comment>
<dbReference type="PANTHER" id="PTHR33096">
    <property type="entry name" value="CXC2 DOMAIN-CONTAINING PROTEIN"/>
    <property type="match status" value="1"/>
</dbReference>
<feature type="region of interest" description="Disordered" evidence="2">
    <location>
        <begin position="352"/>
        <end position="379"/>
    </location>
</feature>
<feature type="compositionally biased region" description="Acidic residues" evidence="2">
    <location>
        <begin position="926"/>
        <end position="937"/>
    </location>
</feature>
<evidence type="ECO:0000256" key="1">
    <source>
        <dbReference type="SAM" id="Coils"/>
    </source>
</evidence>
<protein>
    <recommendedName>
        <fullName evidence="5">CxC1-like cysteine cluster associated with KDZ transposases domain-containing protein</fullName>
    </recommendedName>
</protein>
<evidence type="ECO:0000313" key="4">
    <source>
        <dbReference type="Proteomes" id="UP000309038"/>
    </source>
</evidence>
<evidence type="ECO:0000313" key="3">
    <source>
        <dbReference type="EMBL" id="THG93818.1"/>
    </source>
</evidence>
<proteinExistence type="predicted"/>
<dbReference type="Pfam" id="PF18758">
    <property type="entry name" value="KDZ"/>
    <property type="match status" value="1"/>
</dbReference>
<dbReference type="InterPro" id="IPR040521">
    <property type="entry name" value="KDZ"/>
</dbReference>
<dbReference type="PANTHER" id="PTHR33096:SF1">
    <property type="entry name" value="CXC1-LIKE CYSTEINE CLUSTER ASSOCIATED WITH KDZ TRANSPOSASES DOMAIN-CONTAINING PROTEIN"/>
    <property type="match status" value="1"/>
</dbReference>
<feature type="coiled-coil region" evidence="1">
    <location>
        <begin position="582"/>
        <end position="643"/>
    </location>
</feature>
<reference evidence="3 4" key="1">
    <citation type="submission" date="2019-02" db="EMBL/GenBank/DDBJ databases">
        <title>Genome sequencing of the rare red list fungi Phlebia centrifuga.</title>
        <authorList>
            <person name="Buettner E."/>
            <person name="Kellner H."/>
        </authorList>
    </citation>
    <scope>NUCLEOTIDE SEQUENCE [LARGE SCALE GENOMIC DNA]</scope>
    <source>
        <strain evidence="3 4">DSM 108282</strain>
    </source>
</reference>
<dbReference type="Proteomes" id="UP000309038">
    <property type="component" value="Unassembled WGS sequence"/>
</dbReference>
<name>A0A4S4K7J6_9APHY</name>
<feature type="coiled-coil region" evidence="1">
    <location>
        <begin position="810"/>
        <end position="837"/>
    </location>
</feature>
<sequence length="955" mass="109373">MGFKALEEEHQRVDDLHQKIMLGRECPDEENTQGNTDADVEMTDQGTYEDEAEDTFVLAVRDALDMRWYGWQRDDERTWRARQEALQHNWAQVMTDMVEAFIQWKHPSPGDTTIDEGDGVGQPSGPSATSPTLADRSGESTTPSVHETMSPRDEQYDFSIHVVDLYTLLDVLKVTPPPGAKSGAAALVMQGYIAASPINPTLAISIKTLELFRRLRLRKASLSAEAFAKVICDYYMIPYRRRYRTALADTFEVYITILREVDKRIQAALGRNTENWRVLHSCPPCCYTLVDEPQLDRGRQYALDGNNSLKRLRQHGNRAVGDRRTFQDSDYYLSAEYVEKFAHEVKARKAPNDDDNALEVNDTTPADLNPLEQEGDPTDGTDANLAIRTCVKNWKSAAAEDKKKMWGIFDECGIFASACRHGMILWLIDMVRSGELAKYLLAIVSKILEVLDDKPCGAYDIGCSFLSTIMNSSLADSFKRKNGTMCVNAFHGYSHNYACQAIFHPSRMIGMGIEDFKTMERIFSSSNQLAGITRHMSAYRRRMYIDQFFKQWDEDKYVNLGVMLYNNYVQALQIIETESTTLAEAMRSLAITDDDINRWEKEECQYIQTIGQETPWDVHAMAYVESLQELNRLELQHKTANNRFLNNAPDDYVYTTPAGPSKWVADDIAKTRRLETERRLVSERLDSIKLRVIDIEVRLCIEKRWEPQDQQYIEVLQYSNQRQYHRALDNLQKLVVQRLFELQKLNLAGTGYKMRTHLTKSLQTRCKAIKNTVDKYNLAARAIGQEFTLLKNTRQDISEKQWTKPAVRMMMQQSRRIKRAKEEIVRCNIEIRRLHTSIVDEEHDLKGVLEGLRDSASPLYGPVREYWINRERANMQILARIRQIYALEGYSGIEGPGTRIGRAPLLLVDEDVQDDAHGDKAASDGGVDDSDDDDNDDARDTVDNVVYYISQLSVV</sequence>
<dbReference type="AlphaFoldDB" id="A0A4S4K7J6"/>
<feature type="region of interest" description="Disordered" evidence="2">
    <location>
        <begin position="106"/>
        <end position="150"/>
    </location>
</feature>
<evidence type="ECO:0008006" key="5">
    <source>
        <dbReference type="Google" id="ProtNLM"/>
    </source>
</evidence>
<feature type="region of interest" description="Disordered" evidence="2">
    <location>
        <begin position="916"/>
        <end position="940"/>
    </location>
</feature>
<accession>A0A4S4K7J6</accession>
<keyword evidence="4" id="KW-1185">Reference proteome</keyword>
<evidence type="ECO:0000256" key="2">
    <source>
        <dbReference type="SAM" id="MobiDB-lite"/>
    </source>
</evidence>